<dbReference type="InterPro" id="IPR011006">
    <property type="entry name" value="CheY-like_superfamily"/>
</dbReference>
<dbReference type="eggNOG" id="COG0784">
    <property type="taxonomic scope" value="Bacteria"/>
</dbReference>
<reference evidence="7" key="1">
    <citation type="submission" date="2006-01" db="EMBL/GenBank/DDBJ databases">
        <title>Complete sequence of Novosphingobium aromaticivorans DSM 12444.</title>
        <authorList>
            <consortium name="US DOE Joint Genome Institute"/>
            <person name="Copeland A."/>
            <person name="Lucas S."/>
            <person name="Lapidus A."/>
            <person name="Barry K."/>
            <person name="Detter J.C."/>
            <person name="Glavina T."/>
            <person name="Hammon N."/>
            <person name="Israni S."/>
            <person name="Pitluck S."/>
            <person name="Chain P."/>
            <person name="Malfatti S."/>
            <person name="Shin M."/>
            <person name="Vergez L."/>
            <person name="Schmutz J."/>
            <person name="Larimer F."/>
            <person name="Land M."/>
            <person name="Kyrpides N."/>
            <person name="Ivanova N."/>
            <person name="Fredrickson J."/>
            <person name="Balkwill D."/>
            <person name="Romine M.F."/>
            <person name="Richardson P."/>
        </authorList>
    </citation>
    <scope>NUCLEOTIDE SEQUENCE [LARGE SCALE GENOMIC DNA]</scope>
    <source>
        <strain evidence="7">ATCC 700278 / DSM 12444 / CCUG 56034 / CIP 105152 / NBRC 16084 / F199</strain>
    </source>
</reference>
<evidence type="ECO:0000256" key="2">
    <source>
        <dbReference type="ARBA" id="ARBA00023012"/>
    </source>
</evidence>
<dbReference type="DNASU" id="3918562"/>
<gene>
    <name evidence="6" type="ordered locus">Saro_0738</name>
</gene>
<feature type="domain" description="Response regulatory" evidence="5">
    <location>
        <begin position="29"/>
        <end position="140"/>
    </location>
</feature>
<dbReference type="SUPFAM" id="SSF52172">
    <property type="entry name" value="CheY-like"/>
    <property type="match status" value="1"/>
</dbReference>
<name>Q2GAD8_NOVAD</name>
<evidence type="ECO:0000259" key="5">
    <source>
        <dbReference type="PROSITE" id="PS50110"/>
    </source>
</evidence>
<organism evidence="6 7">
    <name type="scientific">Novosphingobium aromaticivorans (strain ATCC 700278 / DSM 12444 / CCUG 56034 / CIP 105152 / NBRC 16084 / F199)</name>
    <dbReference type="NCBI Taxonomy" id="279238"/>
    <lineage>
        <taxon>Bacteria</taxon>
        <taxon>Pseudomonadati</taxon>
        <taxon>Pseudomonadota</taxon>
        <taxon>Alphaproteobacteria</taxon>
        <taxon>Sphingomonadales</taxon>
        <taxon>Sphingomonadaceae</taxon>
        <taxon>Novosphingobium</taxon>
    </lineage>
</organism>
<dbReference type="GO" id="GO:0000156">
    <property type="term" value="F:phosphorelay response regulator activity"/>
    <property type="evidence" value="ECO:0007669"/>
    <property type="project" value="TreeGrafter"/>
</dbReference>
<evidence type="ECO:0000256" key="4">
    <source>
        <dbReference type="PROSITE-ProRule" id="PRU00169"/>
    </source>
</evidence>
<evidence type="ECO:0000256" key="3">
    <source>
        <dbReference type="ARBA" id="ARBA00023125"/>
    </source>
</evidence>
<dbReference type="AlphaFoldDB" id="Q2GAD8"/>
<evidence type="ECO:0000256" key="1">
    <source>
        <dbReference type="ARBA" id="ARBA00022553"/>
    </source>
</evidence>
<keyword evidence="3" id="KW-0238">DNA-binding</keyword>
<dbReference type="InterPro" id="IPR001789">
    <property type="entry name" value="Sig_transdc_resp-reg_receiver"/>
</dbReference>
<dbReference type="STRING" id="279238.Saro_0738"/>
<dbReference type="InterPro" id="IPR039420">
    <property type="entry name" value="WalR-like"/>
</dbReference>
<proteinExistence type="predicted"/>
<protein>
    <submittedName>
        <fullName evidence="6">Response regulator receiver domain protein (CheY-like)</fullName>
    </submittedName>
</protein>
<dbReference type="Gene3D" id="3.40.50.2300">
    <property type="match status" value="1"/>
</dbReference>
<evidence type="ECO:0000313" key="7">
    <source>
        <dbReference type="Proteomes" id="UP000009134"/>
    </source>
</evidence>
<dbReference type="KEGG" id="nar:Saro_0738"/>
<dbReference type="GO" id="GO:0032993">
    <property type="term" value="C:protein-DNA complex"/>
    <property type="evidence" value="ECO:0007669"/>
    <property type="project" value="TreeGrafter"/>
</dbReference>
<dbReference type="Pfam" id="PF00072">
    <property type="entry name" value="Response_reg"/>
    <property type="match status" value="1"/>
</dbReference>
<dbReference type="HOGENOM" id="CLU_000445_69_11_5"/>
<accession>Q2GAD8</accession>
<keyword evidence="7" id="KW-1185">Reference proteome</keyword>
<keyword evidence="2" id="KW-0902">Two-component regulatory system</keyword>
<dbReference type="GO" id="GO:0005829">
    <property type="term" value="C:cytosol"/>
    <property type="evidence" value="ECO:0007669"/>
    <property type="project" value="TreeGrafter"/>
</dbReference>
<dbReference type="PANTHER" id="PTHR48111:SF40">
    <property type="entry name" value="PHOSPHATE REGULON TRANSCRIPTIONAL REGULATORY PROTEIN PHOB"/>
    <property type="match status" value="1"/>
</dbReference>
<dbReference type="GO" id="GO:0006355">
    <property type="term" value="P:regulation of DNA-templated transcription"/>
    <property type="evidence" value="ECO:0007669"/>
    <property type="project" value="TreeGrafter"/>
</dbReference>
<dbReference type="PANTHER" id="PTHR48111">
    <property type="entry name" value="REGULATOR OF RPOS"/>
    <property type="match status" value="1"/>
</dbReference>
<dbReference type="GO" id="GO:0000976">
    <property type="term" value="F:transcription cis-regulatory region binding"/>
    <property type="evidence" value="ECO:0007669"/>
    <property type="project" value="TreeGrafter"/>
</dbReference>
<dbReference type="Proteomes" id="UP000009134">
    <property type="component" value="Chromosome"/>
</dbReference>
<dbReference type="EMBL" id="CP000248">
    <property type="protein sequence ID" value="ABD25185.1"/>
    <property type="molecule type" value="Genomic_DNA"/>
</dbReference>
<dbReference type="SMART" id="SM00448">
    <property type="entry name" value="REC"/>
    <property type="match status" value="1"/>
</dbReference>
<dbReference type="PROSITE" id="PS50110">
    <property type="entry name" value="RESPONSE_REGULATORY"/>
    <property type="match status" value="1"/>
</dbReference>
<feature type="modified residue" description="4-aspartylphosphate" evidence="4">
    <location>
        <position position="79"/>
    </location>
</feature>
<sequence>MLYSADRCGNPVPVALPGAPTPRKGLIMRVLLVEDEPLLAMLLEENLVDLGHEPVGAAATVAQAMALIKEIDVDCALLDYSLGGADTSVPVARHLIHAGVPFCYLSGHSSLDDQVDAPRAPMLAKPVNTSALVQALENMDRLRLRANCRSGQGLQA</sequence>
<keyword evidence="1 4" id="KW-0597">Phosphoprotein</keyword>
<evidence type="ECO:0000313" key="6">
    <source>
        <dbReference type="EMBL" id="ABD25185.1"/>
    </source>
</evidence>